<gene>
    <name evidence="1" type="ORF">Q8A67_020529</name>
</gene>
<dbReference type="EMBL" id="JAUYZG010000020">
    <property type="protein sequence ID" value="KAK2876433.1"/>
    <property type="molecule type" value="Genomic_DNA"/>
</dbReference>
<name>A0AA88PC14_9TELE</name>
<evidence type="ECO:0000313" key="1">
    <source>
        <dbReference type="EMBL" id="KAK2876433.1"/>
    </source>
</evidence>
<evidence type="ECO:0000313" key="2">
    <source>
        <dbReference type="Proteomes" id="UP001187343"/>
    </source>
</evidence>
<sequence length="84" mass="8231">MNFIKGAADGGQVDKIIDQAADVAKEKVGAMIGGDKKKAGGAKDQKGAGGVGDVLSGAVGKAATDAAAKSAADQAMDIGKKMFH</sequence>
<comment type="caution">
    <text evidence="1">The sequence shown here is derived from an EMBL/GenBank/DDBJ whole genome shotgun (WGS) entry which is preliminary data.</text>
</comment>
<reference evidence="1" key="1">
    <citation type="submission" date="2023-08" db="EMBL/GenBank/DDBJ databases">
        <title>Chromosome-level Genome Assembly of mud carp (Cirrhinus molitorella).</title>
        <authorList>
            <person name="Liu H."/>
        </authorList>
    </citation>
    <scope>NUCLEOTIDE SEQUENCE</scope>
    <source>
        <strain evidence="1">Prfri</strain>
        <tissue evidence="1">Muscle</tissue>
    </source>
</reference>
<protein>
    <submittedName>
        <fullName evidence="1">Uncharacterized protein</fullName>
    </submittedName>
</protein>
<accession>A0AA88PC14</accession>
<dbReference type="Proteomes" id="UP001187343">
    <property type="component" value="Unassembled WGS sequence"/>
</dbReference>
<dbReference type="AlphaFoldDB" id="A0AA88PC14"/>
<proteinExistence type="predicted"/>
<organism evidence="1 2">
    <name type="scientific">Cirrhinus molitorella</name>
    <name type="common">mud carp</name>
    <dbReference type="NCBI Taxonomy" id="172907"/>
    <lineage>
        <taxon>Eukaryota</taxon>
        <taxon>Metazoa</taxon>
        <taxon>Chordata</taxon>
        <taxon>Craniata</taxon>
        <taxon>Vertebrata</taxon>
        <taxon>Euteleostomi</taxon>
        <taxon>Actinopterygii</taxon>
        <taxon>Neopterygii</taxon>
        <taxon>Teleostei</taxon>
        <taxon>Ostariophysi</taxon>
        <taxon>Cypriniformes</taxon>
        <taxon>Cyprinidae</taxon>
        <taxon>Labeoninae</taxon>
        <taxon>Labeonini</taxon>
        <taxon>Cirrhinus</taxon>
    </lineage>
</organism>
<keyword evidence="2" id="KW-1185">Reference proteome</keyword>